<dbReference type="Pfam" id="PF00498">
    <property type="entry name" value="FHA"/>
    <property type="match status" value="1"/>
</dbReference>
<evidence type="ECO:0000313" key="9">
    <source>
        <dbReference type="EMBL" id="VEI24928.1"/>
    </source>
</evidence>
<dbReference type="InterPro" id="IPR008984">
    <property type="entry name" value="SMAD_FHA_dom_sf"/>
</dbReference>
<dbReference type="InterPro" id="IPR050206">
    <property type="entry name" value="FtsK/SpoIIIE/SftA"/>
</dbReference>
<keyword evidence="1" id="KW-0597">Phosphoprotein</keyword>
<reference evidence="9 10" key="1">
    <citation type="submission" date="2018-12" db="EMBL/GenBank/DDBJ databases">
        <authorList>
            <consortium name="Pathogen Informatics"/>
        </authorList>
    </citation>
    <scope>NUCLEOTIDE SEQUENCE [LARGE SCALE GENOMIC DNA]</scope>
    <source>
        <strain evidence="9 10">NCTC10207</strain>
    </source>
</reference>
<dbReference type="Gene3D" id="3.40.50.300">
    <property type="entry name" value="P-loop containing nucleotide triphosphate hydrolases"/>
    <property type="match status" value="3"/>
</dbReference>
<sequence>MKILVDLHGFTRTFELDYWQDNTTLSDLILAAGGPHIAPNDPLYLDAQPLQGASQLGSVALLEGSVISQRPIPVAQPVRGWNITLAGGTRAGDVVPLPKGRPLIVGRSPQADIVLPTESASWEHCRIERTEEGIKISDAGSTNGTFVNGIKIPEEGVETDELTVIYTGGAVLLLRPQLVEHPAPKPGTLPNLTPARTAPFNRPPRPGMLPEADPIKLPKRKQITKPSKFSYATALSPLVLAVAMIAVMGDIRFAFFALLSPIAIIAMWAEQRWRYKRDTREEEERFAKDLEKLRQELKNSYGYERTRLHEQAPDPASVLRRVQLPSTELWQRRFLSRDFLSLHVGYGNFGWAPTPDNSSHQDREKEVTELIDASTLSGAPVIADISNAGVIGIVGERQGALALARSLLIQAVTHCGPADTTVGVFFDKGKEDEWAWTSWLPHTRQSGSAVGGRWISNDREQSMTMLKSLRQGIDGLLSPGLLLLIDSEVLTEGRDAPARELLGYGRNIKNGSSFSIGSNNAKDNHRVSGIVIATSEEQLPASCTVVINVEEDAAAAFTEPEKRRTVEDVIIGGITLEAATTTAHQLAQFDDPELVIPGAGLPSLVRLPELTGVGTPTPQKIAEKWRNATGFSTEIGVGDQGVYTLDLVKDGPHGLVGGTTGSGKSEFLRSLVAGLATHNDPTRLNFILIDFKGGAAFKACERLPHTIGTISNLDEQLANRALISLEAEMERRQRLFAAAGEGVDNITEYLATNPPEPMPRLLLVIDEFAMLAKDFPDVLSSLVSVGAVGRTLGVHMILATQRPAGVVNNDILANTNLRVALRVQSKEDSSNVIEVPDAASIERSQMGRAYIKLGQTDITPIQTALVTGFSGVVERAPIELRSTNIFGVPEAPRALPKPKKTDANDLDNLIDAIIKAGTEQGVGQPRKVWPNALGERVPLAGFTNPDDDPGTADTDTLDIGAVQGTTVFFALADIPHEQRQIPQGWDMERSNLLMVGAPGSGTSTSLISLALTLCLHSHPDEFDMLILDMGAGTLAPLQNLPHVSSYVGPGEGAKERQTRFLRHLMVELDRRRSNPFGNRRIVVLVDGFGTLKDEFSEYTGTDYLSAFYRIYSDGPALGMHIAMTSSRIKGIPSVVDDVSLQRWLFHLADPYDYSGYKIRGTDIPAPVPGRCVESSTIRQMHVATPVLGTESAVKQVQQRWGEADKPDVIGQLPSLVPLSTLAAQPEITHDRWVIPVGIAEHNLQPVSLELYEGEHALIGGSPRSGKSSLLQAIGDSVVRLREQHPQGVNGLGTPQVWVICGRRSPLLNHPFDRIATKPEQIDVMISDAGMTTAPLLLLIDDAERIDDSKNSIKSLVEGDYPLVHVVAAGKPDEIRTMYSHWLKDVRKSRTGVLLQPNVDYDGDIFSITLPRRSPVALTTGRGYVVVGGSSVLAQAVSPDGTE</sequence>
<dbReference type="PANTHER" id="PTHR22683">
    <property type="entry name" value="SPORULATION PROTEIN RELATED"/>
    <property type="match status" value="1"/>
</dbReference>
<keyword evidence="2 4" id="KW-0547">Nucleotide-binding</keyword>
<evidence type="ECO:0000259" key="8">
    <source>
        <dbReference type="PROSITE" id="PS50901"/>
    </source>
</evidence>
<evidence type="ECO:0000256" key="4">
    <source>
        <dbReference type="PROSITE-ProRule" id="PRU00289"/>
    </source>
</evidence>
<dbReference type="PROSITE" id="PS50006">
    <property type="entry name" value="FHA_DOMAIN"/>
    <property type="match status" value="1"/>
</dbReference>
<dbReference type="InterPro" id="IPR000253">
    <property type="entry name" value="FHA_dom"/>
</dbReference>
<dbReference type="CDD" id="cd01127">
    <property type="entry name" value="TrwB_TraG_TraD_VirD4"/>
    <property type="match status" value="1"/>
</dbReference>
<dbReference type="Gene3D" id="2.60.200.20">
    <property type="match status" value="1"/>
</dbReference>
<dbReference type="GO" id="GO:0003677">
    <property type="term" value="F:DNA binding"/>
    <property type="evidence" value="ECO:0007669"/>
    <property type="project" value="InterPro"/>
</dbReference>
<evidence type="ECO:0000256" key="2">
    <source>
        <dbReference type="ARBA" id="ARBA00022741"/>
    </source>
</evidence>
<dbReference type="InterPro" id="IPR027417">
    <property type="entry name" value="P-loop_NTPase"/>
</dbReference>
<dbReference type="Proteomes" id="UP000282386">
    <property type="component" value="Chromosome"/>
</dbReference>
<dbReference type="SMART" id="SM00382">
    <property type="entry name" value="AAA"/>
    <property type="match status" value="3"/>
</dbReference>
<dbReference type="SMART" id="SM00240">
    <property type="entry name" value="FHA"/>
    <property type="match status" value="1"/>
</dbReference>
<evidence type="ECO:0000256" key="5">
    <source>
        <dbReference type="SAM" id="MobiDB-lite"/>
    </source>
</evidence>
<keyword evidence="6" id="KW-1133">Transmembrane helix</keyword>
<dbReference type="SUPFAM" id="SSF52540">
    <property type="entry name" value="P-loop containing nucleoside triphosphate hydrolases"/>
    <property type="match status" value="3"/>
</dbReference>
<keyword evidence="3 4" id="KW-0067">ATP-binding</keyword>
<feature type="domain" description="FHA" evidence="7">
    <location>
        <begin position="103"/>
        <end position="152"/>
    </location>
</feature>
<feature type="region of interest" description="Disordered" evidence="5">
    <location>
        <begin position="184"/>
        <end position="215"/>
    </location>
</feature>
<protein>
    <submittedName>
        <fullName evidence="9">DNA translocase FtsK</fullName>
    </submittedName>
</protein>
<keyword evidence="6" id="KW-0812">Transmembrane</keyword>
<evidence type="ECO:0000256" key="3">
    <source>
        <dbReference type="ARBA" id="ARBA00022840"/>
    </source>
</evidence>
<name>A0A7Z9D7Z5_9MICC</name>
<dbReference type="InterPro" id="IPR002543">
    <property type="entry name" value="FtsK_dom"/>
</dbReference>
<feature type="domain" description="FtsK" evidence="8">
    <location>
        <begin position="639"/>
        <end position="830"/>
    </location>
</feature>
<gene>
    <name evidence="9" type="primary">essC_2</name>
    <name evidence="9" type="ORF">NCTC10207_02325</name>
</gene>
<dbReference type="SUPFAM" id="SSF49879">
    <property type="entry name" value="SMAD/FHA domain"/>
    <property type="match status" value="1"/>
</dbReference>
<feature type="binding site" evidence="4">
    <location>
        <begin position="658"/>
        <end position="665"/>
    </location>
    <ligand>
        <name>ATP</name>
        <dbReference type="ChEBI" id="CHEBI:30616"/>
    </ligand>
</feature>
<evidence type="ECO:0000256" key="1">
    <source>
        <dbReference type="ARBA" id="ARBA00022553"/>
    </source>
</evidence>
<evidence type="ECO:0000313" key="10">
    <source>
        <dbReference type="Proteomes" id="UP000282386"/>
    </source>
</evidence>
<evidence type="ECO:0000259" key="7">
    <source>
        <dbReference type="PROSITE" id="PS50006"/>
    </source>
</evidence>
<dbReference type="CDD" id="cd00060">
    <property type="entry name" value="FHA"/>
    <property type="match status" value="1"/>
</dbReference>
<feature type="domain" description="FtsK" evidence="8">
    <location>
        <begin position="980"/>
        <end position="1154"/>
    </location>
</feature>
<dbReference type="InterPro" id="IPR003593">
    <property type="entry name" value="AAA+_ATPase"/>
</dbReference>
<dbReference type="RefSeq" id="WP_126500745.1">
    <property type="nucleotide sequence ID" value="NZ_LR134479.1"/>
</dbReference>
<feature type="transmembrane region" description="Helical" evidence="6">
    <location>
        <begin position="229"/>
        <end position="247"/>
    </location>
</feature>
<dbReference type="GO" id="GO:0005524">
    <property type="term" value="F:ATP binding"/>
    <property type="evidence" value="ECO:0007669"/>
    <property type="project" value="UniProtKB-UniRule"/>
</dbReference>
<dbReference type="PANTHER" id="PTHR22683:SF1">
    <property type="entry name" value="TYPE VII SECRETION SYSTEM PROTEIN ESSC"/>
    <property type="match status" value="1"/>
</dbReference>
<organism evidence="9 10">
    <name type="scientific">Rothia aeria</name>
    <dbReference type="NCBI Taxonomy" id="172042"/>
    <lineage>
        <taxon>Bacteria</taxon>
        <taxon>Bacillati</taxon>
        <taxon>Actinomycetota</taxon>
        <taxon>Actinomycetes</taxon>
        <taxon>Micrococcales</taxon>
        <taxon>Micrococcaceae</taxon>
        <taxon>Rothia</taxon>
    </lineage>
</organism>
<accession>A0A7Z9D7Z5</accession>
<dbReference type="PROSITE" id="PS50901">
    <property type="entry name" value="FTSK"/>
    <property type="match status" value="2"/>
</dbReference>
<keyword evidence="6" id="KW-0472">Membrane</keyword>
<evidence type="ECO:0000256" key="6">
    <source>
        <dbReference type="SAM" id="Phobius"/>
    </source>
</evidence>
<dbReference type="EMBL" id="LR134479">
    <property type="protein sequence ID" value="VEI24928.1"/>
    <property type="molecule type" value="Genomic_DNA"/>
</dbReference>
<dbReference type="Pfam" id="PF01580">
    <property type="entry name" value="FtsK_SpoIIIE"/>
    <property type="match status" value="2"/>
</dbReference>
<feature type="binding site" evidence="4">
    <location>
        <begin position="996"/>
        <end position="1003"/>
    </location>
    <ligand>
        <name>ATP</name>
        <dbReference type="ChEBI" id="CHEBI:30616"/>
    </ligand>
</feature>
<proteinExistence type="predicted"/>